<organism evidence="1 2">
    <name type="scientific">Cohnella pontilimi</name>
    <dbReference type="NCBI Taxonomy" id="2564100"/>
    <lineage>
        <taxon>Bacteria</taxon>
        <taxon>Bacillati</taxon>
        <taxon>Bacillota</taxon>
        <taxon>Bacilli</taxon>
        <taxon>Bacillales</taxon>
        <taxon>Paenibacillaceae</taxon>
        <taxon>Cohnella</taxon>
    </lineage>
</organism>
<dbReference type="Proteomes" id="UP000309673">
    <property type="component" value="Unassembled WGS sequence"/>
</dbReference>
<proteinExistence type="predicted"/>
<sequence length="365" mass="42692">MSNNMLIDELHRIQIEYRSVLETALTNIYKKESSAIIDEIGVFWERNKKVVQCILRYLFPPFEGYVFTSATILDLDDSEHYPFISLGKFHFWDDPLYKYVTMLQNTEINKEFDQKMRIQIISTIGDNIKIVNQAFGIIYILPIRLITEANQLAHEAATKAFFSLFKDELDFTTYKNNFKTIIDVKKGLSVGEKHIILLDGEDATLDLETRFRKYKETTVLPLSSDASDAEIFWFGVYSYLLQAFDTILVSLEHKLIPYIRYEVAFKYIVKISGNFGDNEELSDMLLKCIVAHLLHHNFDKQIIDDIDFREYYKAVQSYGIEKKIFGDIKQKNLGLSSMSLRDLTTIIDNTFESFFTRFHEERINP</sequence>
<reference evidence="1 2" key="1">
    <citation type="submission" date="2019-04" db="EMBL/GenBank/DDBJ databases">
        <title>Cohnella sp. nov., isolated from soil.</title>
        <authorList>
            <person name="Kim W."/>
        </authorList>
    </citation>
    <scope>NUCLEOTIDE SEQUENCE [LARGE SCALE GENOMIC DNA]</scope>
    <source>
        <strain evidence="1 2">CAU 1483</strain>
    </source>
</reference>
<evidence type="ECO:0000313" key="1">
    <source>
        <dbReference type="EMBL" id="TJY39569.1"/>
    </source>
</evidence>
<dbReference type="AlphaFoldDB" id="A0A4V5LRR5"/>
<dbReference type="OrthoDB" id="327035at2"/>
<name>A0A4V5LRR5_9BACL</name>
<evidence type="ECO:0000313" key="2">
    <source>
        <dbReference type="Proteomes" id="UP000309673"/>
    </source>
</evidence>
<dbReference type="EMBL" id="SUPK01000010">
    <property type="protein sequence ID" value="TJY39569.1"/>
    <property type="molecule type" value="Genomic_DNA"/>
</dbReference>
<comment type="caution">
    <text evidence="1">The sequence shown here is derived from an EMBL/GenBank/DDBJ whole genome shotgun (WGS) entry which is preliminary data.</text>
</comment>
<gene>
    <name evidence="1" type="ORF">E5161_18515</name>
</gene>
<keyword evidence="2" id="KW-1185">Reference proteome</keyword>
<protein>
    <submittedName>
        <fullName evidence="1">Uncharacterized protein</fullName>
    </submittedName>
</protein>
<accession>A0A4V5LRR5</accession>
<dbReference type="RefSeq" id="WP_136779372.1">
    <property type="nucleotide sequence ID" value="NZ_SUPK01000010.1"/>
</dbReference>